<organism evidence="3">
    <name type="scientific">Streptomyces sp. NBC_00119</name>
    <dbReference type="NCBI Taxonomy" id="2975659"/>
    <lineage>
        <taxon>Bacteria</taxon>
        <taxon>Bacillati</taxon>
        <taxon>Actinomycetota</taxon>
        <taxon>Actinomycetes</taxon>
        <taxon>Kitasatosporales</taxon>
        <taxon>Streptomycetaceae</taxon>
        <taxon>Streptomyces</taxon>
    </lineage>
</organism>
<feature type="domain" description="Glycosyl hydrolase family 32 C-terminal" evidence="2">
    <location>
        <begin position="44"/>
        <end position="181"/>
    </location>
</feature>
<protein>
    <submittedName>
        <fullName evidence="3">GH32 C-terminal domain-containing protein</fullName>
    </submittedName>
</protein>
<dbReference type="AlphaFoldDB" id="A0AAU1UIX4"/>
<sequence>MGAQRRPADRAVPARGRGPRFRAGGRSRGPPRGAALVTIDSATSVSDANAALASVKGDLLHIKLTMEAGSAGTLGLDVLRSPGDEERTRLFYDTAAKELGVDRTRSGNVSSTVPDLGIRKGQLALVDGKLSLDVFVDRSIIEAYANTHRSITTRAYPSRTDSLGLQLFGEGSTVTSLSVWKMGGMAV</sequence>
<evidence type="ECO:0000259" key="2">
    <source>
        <dbReference type="Pfam" id="PF08244"/>
    </source>
</evidence>
<accession>A0AAU1UIX4</accession>
<proteinExistence type="predicted"/>
<name>A0AAU1UIX4_9ACTN</name>
<dbReference type="GO" id="GO:0005737">
    <property type="term" value="C:cytoplasm"/>
    <property type="evidence" value="ECO:0007669"/>
    <property type="project" value="TreeGrafter"/>
</dbReference>
<dbReference type="GO" id="GO:0004575">
    <property type="term" value="F:sucrose alpha-glucosidase activity"/>
    <property type="evidence" value="ECO:0007669"/>
    <property type="project" value="TreeGrafter"/>
</dbReference>
<dbReference type="Pfam" id="PF08244">
    <property type="entry name" value="Glyco_hydro_32C"/>
    <property type="match status" value="1"/>
</dbReference>
<dbReference type="SUPFAM" id="SSF49899">
    <property type="entry name" value="Concanavalin A-like lectins/glucanases"/>
    <property type="match status" value="1"/>
</dbReference>
<gene>
    <name evidence="3" type="ORF">OHU69_41315</name>
</gene>
<dbReference type="InterPro" id="IPR013320">
    <property type="entry name" value="ConA-like_dom_sf"/>
</dbReference>
<evidence type="ECO:0000256" key="1">
    <source>
        <dbReference type="SAM" id="MobiDB-lite"/>
    </source>
</evidence>
<evidence type="ECO:0000313" key="3">
    <source>
        <dbReference type="EMBL" id="WTS16936.1"/>
    </source>
</evidence>
<dbReference type="Gene3D" id="2.60.120.560">
    <property type="entry name" value="Exo-inulinase, domain 1"/>
    <property type="match status" value="1"/>
</dbReference>
<dbReference type="GO" id="GO:0005987">
    <property type="term" value="P:sucrose catabolic process"/>
    <property type="evidence" value="ECO:0007669"/>
    <property type="project" value="TreeGrafter"/>
</dbReference>
<dbReference type="PANTHER" id="PTHR42800:SF3">
    <property type="entry name" value="GLYCOSYL HYDROLASE FAMILY 32 N-TERMINAL DOMAIN-CONTAINING PROTEIN"/>
    <property type="match status" value="1"/>
</dbReference>
<dbReference type="EMBL" id="CP108195">
    <property type="protein sequence ID" value="WTS16936.1"/>
    <property type="molecule type" value="Genomic_DNA"/>
</dbReference>
<reference evidence="3" key="1">
    <citation type="submission" date="2022-10" db="EMBL/GenBank/DDBJ databases">
        <title>The complete genomes of actinobacterial strains from the NBC collection.</title>
        <authorList>
            <person name="Joergensen T.S."/>
            <person name="Alvarez Arevalo M."/>
            <person name="Sterndorff E.B."/>
            <person name="Faurdal D."/>
            <person name="Vuksanovic O."/>
            <person name="Mourched A.-S."/>
            <person name="Charusanti P."/>
            <person name="Shaw S."/>
            <person name="Blin K."/>
            <person name="Weber T."/>
        </authorList>
    </citation>
    <scope>NUCLEOTIDE SEQUENCE</scope>
    <source>
        <strain evidence="3">NBC_00119</strain>
    </source>
</reference>
<dbReference type="InterPro" id="IPR013189">
    <property type="entry name" value="Glyco_hydro_32_C"/>
</dbReference>
<feature type="region of interest" description="Disordered" evidence="1">
    <location>
        <begin position="1"/>
        <end position="32"/>
    </location>
</feature>
<dbReference type="PANTHER" id="PTHR42800">
    <property type="entry name" value="EXOINULINASE INUD (AFU_ORTHOLOGUE AFUA_5G00480)"/>
    <property type="match status" value="1"/>
</dbReference>